<keyword evidence="1" id="KW-0472">Membrane</keyword>
<feature type="transmembrane region" description="Helical" evidence="1">
    <location>
        <begin position="102"/>
        <end position="120"/>
    </location>
</feature>
<keyword evidence="1" id="KW-1133">Transmembrane helix</keyword>
<proteinExistence type="predicted"/>
<evidence type="ECO:0000256" key="1">
    <source>
        <dbReference type="SAM" id="Phobius"/>
    </source>
</evidence>
<name>A0A6G0XNE7_9STRA</name>
<dbReference type="EMBL" id="VJMJ01000034">
    <property type="protein sequence ID" value="KAF0741917.1"/>
    <property type="molecule type" value="Genomic_DNA"/>
</dbReference>
<feature type="transmembrane region" description="Helical" evidence="1">
    <location>
        <begin position="217"/>
        <end position="240"/>
    </location>
</feature>
<dbReference type="Proteomes" id="UP000481153">
    <property type="component" value="Unassembled WGS sequence"/>
</dbReference>
<dbReference type="AlphaFoldDB" id="A0A6G0XNE7"/>
<accession>A0A6G0XNE7</accession>
<keyword evidence="1" id="KW-0812">Transmembrane</keyword>
<feature type="transmembrane region" description="Helical" evidence="1">
    <location>
        <begin position="194"/>
        <end position="211"/>
    </location>
</feature>
<protein>
    <submittedName>
        <fullName evidence="2">Uncharacterized protein</fullName>
    </submittedName>
</protein>
<reference evidence="2 3" key="1">
    <citation type="submission" date="2019-07" db="EMBL/GenBank/DDBJ databases">
        <title>Genomics analysis of Aphanomyces spp. identifies a new class of oomycete effector associated with host adaptation.</title>
        <authorList>
            <person name="Gaulin E."/>
        </authorList>
    </citation>
    <scope>NUCLEOTIDE SEQUENCE [LARGE SCALE GENOMIC DNA]</scope>
    <source>
        <strain evidence="2 3">ATCC 201684</strain>
    </source>
</reference>
<organism evidence="2 3">
    <name type="scientific">Aphanomyces euteiches</name>
    <dbReference type="NCBI Taxonomy" id="100861"/>
    <lineage>
        <taxon>Eukaryota</taxon>
        <taxon>Sar</taxon>
        <taxon>Stramenopiles</taxon>
        <taxon>Oomycota</taxon>
        <taxon>Saprolegniomycetes</taxon>
        <taxon>Saprolegniales</taxon>
        <taxon>Verrucalvaceae</taxon>
        <taxon>Aphanomyces</taxon>
    </lineage>
</organism>
<feature type="transmembrane region" description="Helical" evidence="1">
    <location>
        <begin position="162"/>
        <end position="182"/>
    </location>
</feature>
<sequence>MPPRRRTSHDEPPRSLVETTVAFAAAILLVFYLLSWSPRFLLLVIFVLYAVEAARFVSAKDWSFHATSSFAKLSVIWPLGFGSVIAFGQLSPATLAHHLPWITVYINAAVLGNIAMMGFIPPGPGAVRGYTHRAACLCLVVWLVREMHAVHWRTVSFTEHGYFLFNASPLSWVFAHAAYRAVMMTLPPFDTMRYLVLEPASLGLMAMFAAMNNAPASLWFGQSDTLVAATVCMTSAILSWGRPSAASPDHTMRLPESSSLDLTCVAVHLVVIVVSVYHILTI</sequence>
<keyword evidence="3" id="KW-1185">Reference proteome</keyword>
<comment type="caution">
    <text evidence="2">The sequence shown here is derived from an EMBL/GenBank/DDBJ whole genome shotgun (WGS) entry which is preliminary data.</text>
</comment>
<feature type="transmembrane region" description="Helical" evidence="1">
    <location>
        <begin position="260"/>
        <end position="280"/>
    </location>
</feature>
<feature type="transmembrane region" description="Helical" evidence="1">
    <location>
        <begin position="70"/>
        <end position="90"/>
    </location>
</feature>
<dbReference type="VEuPathDB" id="FungiDB:AeMF1_018595"/>
<feature type="transmembrane region" description="Helical" evidence="1">
    <location>
        <begin position="16"/>
        <end position="34"/>
    </location>
</feature>
<evidence type="ECO:0000313" key="2">
    <source>
        <dbReference type="EMBL" id="KAF0741917.1"/>
    </source>
</evidence>
<feature type="transmembrane region" description="Helical" evidence="1">
    <location>
        <begin position="40"/>
        <end position="58"/>
    </location>
</feature>
<gene>
    <name evidence="2" type="ORF">Ae201684_003103</name>
</gene>
<evidence type="ECO:0000313" key="3">
    <source>
        <dbReference type="Proteomes" id="UP000481153"/>
    </source>
</evidence>